<keyword evidence="2" id="KW-0479">Metal-binding</keyword>
<dbReference type="InterPro" id="IPR034741">
    <property type="entry name" value="Terpene_cyclase-like_1_C"/>
</dbReference>
<dbReference type="FunFam" id="1.50.10.130:FF:000001">
    <property type="entry name" value="Isoprene synthase, chloroplastic"/>
    <property type="match status" value="1"/>
</dbReference>
<dbReference type="EMBL" id="JBEDUW010000197">
    <property type="protein sequence ID" value="KAK9904435.1"/>
    <property type="molecule type" value="Genomic_DNA"/>
</dbReference>
<evidence type="ECO:0000313" key="9">
    <source>
        <dbReference type="Proteomes" id="UP001457282"/>
    </source>
</evidence>
<dbReference type="SUPFAM" id="SSF48576">
    <property type="entry name" value="Terpenoid synthases"/>
    <property type="match status" value="1"/>
</dbReference>
<dbReference type="InterPro" id="IPR036965">
    <property type="entry name" value="Terpene_synth_N_sf"/>
</dbReference>
<dbReference type="InterPro" id="IPR008949">
    <property type="entry name" value="Isoprenoid_synthase_dom_sf"/>
</dbReference>
<name>A0AAW1VNK2_RUBAR</name>
<dbReference type="GO" id="GO:0000287">
    <property type="term" value="F:magnesium ion binding"/>
    <property type="evidence" value="ECO:0007669"/>
    <property type="project" value="InterPro"/>
</dbReference>
<evidence type="ECO:0000313" key="8">
    <source>
        <dbReference type="EMBL" id="KAK9904435.1"/>
    </source>
</evidence>
<keyword evidence="4" id="KW-0456">Lyase</keyword>
<dbReference type="Gene3D" id="1.10.600.10">
    <property type="entry name" value="Farnesyl Diphosphate Synthase"/>
    <property type="match status" value="1"/>
</dbReference>
<keyword evidence="9" id="KW-1185">Reference proteome</keyword>
<feature type="domain" description="Terpene synthase N-terminal" evidence="6">
    <location>
        <begin position="50"/>
        <end position="232"/>
    </location>
</feature>
<gene>
    <name evidence="8" type="ORF">M0R45_000660</name>
</gene>
<feature type="compositionally biased region" description="Low complexity" evidence="5">
    <location>
        <begin position="23"/>
        <end position="35"/>
    </location>
</feature>
<dbReference type="Proteomes" id="UP001457282">
    <property type="component" value="Unassembled WGS sequence"/>
</dbReference>
<dbReference type="InterPro" id="IPR044814">
    <property type="entry name" value="Terpene_cyclase_plant_C1"/>
</dbReference>
<accession>A0AAW1VNK2</accession>
<comment type="caution">
    <text evidence="8">The sequence shown here is derived from an EMBL/GenBank/DDBJ whole genome shotgun (WGS) entry which is preliminary data.</text>
</comment>
<dbReference type="InterPro" id="IPR008930">
    <property type="entry name" value="Terpenoid_cyclase/PrenylTrfase"/>
</dbReference>
<dbReference type="PANTHER" id="PTHR31225:SF252">
    <property type="entry name" value="TERPENE SYNTHASE 12-RELATED"/>
    <property type="match status" value="1"/>
</dbReference>
<sequence length="585" mass="66836">MPMSSLPHCPPALRVTPPRCLASGNSSSSTQSSPSHPDAERSSANYKPSIWGYDFIQSLKIDYNHEEVSMDHRWKLLEEDLKQMIDYANDKHSVLTTLELIDDIQRLGLGYRFEDNIIGALDRIMKTFDQLTDEATSSLYLAALSFRLLRQHGFQVSQDVFKIFTDREGSFKACLGNDVKGMMSLYEASYLGFEGESLLDEALAFTSIHLRNLSRSDLTQENGVSEQVSHTLELPLHHRMLRLEARWQIEAYSKRADANQVLLEFAKLDYNMVQQTLQRDLNDTSRWWKDMGVAQKLSFSRDRLMECFFWSVGMVFQPQFSNLRKGLTKVCALITTVDDVYDVYGTLDELELFTSAVERWDVNSVEILPDYMKLCFLALYNTVNENIYDTLKEQGVNVLPYVTKAWSDMCKAFLKEAEWCHNKYTPTFEEYLANAWISVSGVVILVHTYFLLNQNITDEALEFLQNHHDLLRWPSLIFRFSNDLATSEAELETGETANSISCMKRASVTSDEESARKYLSNLIENSWKKMNKDASSASSPFTKEFVAAATNLARIAQCTYQYGDGHGAPDKRAKNRILAVIVQLV</sequence>
<proteinExistence type="predicted"/>
<dbReference type="GO" id="GO:0010333">
    <property type="term" value="F:terpene synthase activity"/>
    <property type="evidence" value="ECO:0007669"/>
    <property type="project" value="InterPro"/>
</dbReference>
<feature type="region of interest" description="Disordered" evidence="5">
    <location>
        <begin position="1"/>
        <end position="43"/>
    </location>
</feature>
<comment type="cofactor">
    <cofactor evidence="1">
        <name>Mg(2+)</name>
        <dbReference type="ChEBI" id="CHEBI:18420"/>
    </cofactor>
</comment>
<organism evidence="8 9">
    <name type="scientific">Rubus argutus</name>
    <name type="common">Southern blackberry</name>
    <dbReference type="NCBI Taxonomy" id="59490"/>
    <lineage>
        <taxon>Eukaryota</taxon>
        <taxon>Viridiplantae</taxon>
        <taxon>Streptophyta</taxon>
        <taxon>Embryophyta</taxon>
        <taxon>Tracheophyta</taxon>
        <taxon>Spermatophyta</taxon>
        <taxon>Magnoliopsida</taxon>
        <taxon>eudicotyledons</taxon>
        <taxon>Gunneridae</taxon>
        <taxon>Pentapetalae</taxon>
        <taxon>rosids</taxon>
        <taxon>fabids</taxon>
        <taxon>Rosales</taxon>
        <taxon>Rosaceae</taxon>
        <taxon>Rosoideae</taxon>
        <taxon>Rosoideae incertae sedis</taxon>
        <taxon>Rubus</taxon>
    </lineage>
</organism>
<dbReference type="Pfam" id="PF01397">
    <property type="entry name" value="Terpene_synth"/>
    <property type="match status" value="1"/>
</dbReference>
<dbReference type="Pfam" id="PF03936">
    <property type="entry name" value="Terpene_synth_C"/>
    <property type="match status" value="1"/>
</dbReference>
<dbReference type="SFLD" id="SFLDS00005">
    <property type="entry name" value="Isoprenoid_Synthase_Type_I"/>
    <property type="match status" value="1"/>
</dbReference>
<evidence type="ECO:0000256" key="4">
    <source>
        <dbReference type="ARBA" id="ARBA00023239"/>
    </source>
</evidence>
<protein>
    <submittedName>
        <fullName evidence="8">Uncharacterized protein</fullName>
    </submittedName>
</protein>
<dbReference type="PANTHER" id="PTHR31225">
    <property type="entry name" value="OS04G0344100 PROTEIN-RELATED"/>
    <property type="match status" value="1"/>
</dbReference>
<dbReference type="AlphaFoldDB" id="A0AAW1VNK2"/>
<dbReference type="GO" id="GO:0016102">
    <property type="term" value="P:diterpenoid biosynthetic process"/>
    <property type="evidence" value="ECO:0007669"/>
    <property type="project" value="InterPro"/>
</dbReference>
<evidence type="ECO:0000256" key="1">
    <source>
        <dbReference type="ARBA" id="ARBA00001946"/>
    </source>
</evidence>
<reference evidence="8 9" key="1">
    <citation type="journal article" date="2023" name="G3 (Bethesda)">
        <title>A chromosome-length genome assembly and annotation of blackberry (Rubus argutus, cv. 'Hillquist').</title>
        <authorList>
            <person name="Bruna T."/>
            <person name="Aryal R."/>
            <person name="Dudchenko O."/>
            <person name="Sargent D.J."/>
            <person name="Mead D."/>
            <person name="Buti M."/>
            <person name="Cavallini A."/>
            <person name="Hytonen T."/>
            <person name="Andres J."/>
            <person name="Pham M."/>
            <person name="Weisz D."/>
            <person name="Mascagni F."/>
            <person name="Usai G."/>
            <person name="Natali L."/>
            <person name="Bassil N."/>
            <person name="Fernandez G.E."/>
            <person name="Lomsadze A."/>
            <person name="Armour M."/>
            <person name="Olukolu B."/>
            <person name="Poorten T."/>
            <person name="Britton C."/>
            <person name="Davik J."/>
            <person name="Ashrafi H."/>
            <person name="Aiden E.L."/>
            <person name="Borodovsky M."/>
            <person name="Worthington M."/>
        </authorList>
    </citation>
    <scope>NUCLEOTIDE SEQUENCE [LARGE SCALE GENOMIC DNA]</scope>
    <source>
        <strain evidence="8">PI 553951</strain>
    </source>
</reference>
<evidence type="ECO:0000256" key="5">
    <source>
        <dbReference type="SAM" id="MobiDB-lite"/>
    </source>
</evidence>
<dbReference type="Gene3D" id="1.50.10.130">
    <property type="entry name" value="Terpene synthase, N-terminal domain"/>
    <property type="match status" value="1"/>
</dbReference>
<dbReference type="SFLD" id="SFLDG01019">
    <property type="entry name" value="Terpene_Cyclase_Like_1_C_Termi"/>
    <property type="match status" value="1"/>
</dbReference>
<dbReference type="CDD" id="cd00684">
    <property type="entry name" value="Terpene_cyclase_plant_C1"/>
    <property type="match status" value="1"/>
</dbReference>
<dbReference type="FunFam" id="1.10.600.10:FF:000007">
    <property type="entry name" value="Isoprene synthase, chloroplastic"/>
    <property type="match status" value="1"/>
</dbReference>
<feature type="domain" description="Terpene synthase metal-binding" evidence="7">
    <location>
        <begin position="289"/>
        <end position="529"/>
    </location>
</feature>
<dbReference type="InterPro" id="IPR001906">
    <property type="entry name" value="Terpene_synth_N"/>
</dbReference>
<evidence type="ECO:0000259" key="6">
    <source>
        <dbReference type="Pfam" id="PF01397"/>
    </source>
</evidence>
<keyword evidence="3" id="KW-0460">Magnesium</keyword>
<dbReference type="InterPro" id="IPR005630">
    <property type="entry name" value="Terpene_synthase_metal-bd"/>
</dbReference>
<evidence type="ECO:0000256" key="2">
    <source>
        <dbReference type="ARBA" id="ARBA00022723"/>
    </source>
</evidence>
<evidence type="ECO:0000256" key="3">
    <source>
        <dbReference type="ARBA" id="ARBA00022842"/>
    </source>
</evidence>
<dbReference type="SUPFAM" id="SSF48239">
    <property type="entry name" value="Terpenoid cyclases/Protein prenyltransferases"/>
    <property type="match status" value="1"/>
</dbReference>
<dbReference type="InterPro" id="IPR050148">
    <property type="entry name" value="Terpene_synthase-like"/>
</dbReference>
<evidence type="ECO:0000259" key="7">
    <source>
        <dbReference type="Pfam" id="PF03936"/>
    </source>
</evidence>